<sequence length="77" mass="8595">METAGAYGARKAGSVPFDPVAFFTHPRTILRLLSWWVTGTWCPSPAVHGQEAGHNPDRSPVHRRATHKHSFIHLRAI</sequence>
<gene>
    <name evidence="1" type="ORF">ILYODFUR_029558</name>
</gene>
<dbReference type="EMBL" id="JAHRIQ010062148">
    <property type="protein sequence ID" value="MEQ2241845.1"/>
    <property type="molecule type" value="Genomic_DNA"/>
</dbReference>
<evidence type="ECO:0000313" key="2">
    <source>
        <dbReference type="Proteomes" id="UP001482620"/>
    </source>
</evidence>
<accession>A0ABV0U9J3</accession>
<comment type="caution">
    <text evidence="1">The sequence shown here is derived from an EMBL/GenBank/DDBJ whole genome shotgun (WGS) entry which is preliminary data.</text>
</comment>
<keyword evidence="2" id="KW-1185">Reference proteome</keyword>
<reference evidence="1 2" key="1">
    <citation type="submission" date="2021-06" db="EMBL/GenBank/DDBJ databases">
        <authorList>
            <person name="Palmer J.M."/>
        </authorList>
    </citation>
    <scope>NUCLEOTIDE SEQUENCE [LARGE SCALE GENOMIC DNA]</scope>
    <source>
        <strain evidence="2">if_2019</strain>
        <tissue evidence="1">Muscle</tissue>
    </source>
</reference>
<name>A0ABV0U9J3_9TELE</name>
<evidence type="ECO:0000313" key="1">
    <source>
        <dbReference type="EMBL" id="MEQ2241845.1"/>
    </source>
</evidence>
<organism evidence="1 2">
    <name type="scientific">Ilyodon furcidens</name>
    <name type="common">goldbreast splitfin</name>
    <dbReference type="NCBI Taxonomy" id="33524"/>
    <lineage>
        <taxon>Eukaryota</taxon>
        <taxon>Metazoa</taxon>
        <taxon>Chordata</taxon>
        <taxon>Craniata</taxon>
        <taxon>Vertebrata</taxon>
        <taxon>Euteleostomi</taxon>
        <taxon>Actinopterygii</taxon>
        <taxon>Neopterygii</taxon>
        <taxon>Teleostei</taxon>
        <taxon>Neoteleostei</taxon>
        <taxon>Acanthomorphata</taxon>
        <taxon>Ovalentaria</taxon>
        <taxon>Atherinomorphae</taxon>
        <taxon>Cyprinodontiformes</taxon>
        <taxon>Goodeidae</taxon>
        <taxon>Ilyodon</taxon>
    </lineage>
</organism>
<dbReference type="Proteomes" id="UP001482620">
    <property type="component" value="Unassembled WGS sequence"/>
</dbReference>
<proteinExistence type="predicted"/>
<protein>
    <submittedName>
        <fullName evidence="1">Uncharacterized protein</fullName>
    </submittedName>
</protein>